<dbReference type="RefSeq" id="WP_245766389.1">
    <property type="nucleotide sequence ID" value="NZ_FOMW01000011.1"/>
</dbReference>
<keyword evidence="2" id="KW-1185">Reference proteome</keyword>
<dbReference type="InterPro" id="IPR021736">
    <property type="entry name" value="DUF3305"/>
</dbReference>
<dbReference type="STRING" id="74348.SAMN04488523_11113"/>
<accession>A0A1I2DUX0</accession>
<reference evidence="1 2" key="1">
    <citation type="submission" date="2016-10" db="EMBL/GenBank/DDBJ databases">
        <authorList>
            <person name="de Groot N.N."/>
        </authorList>
    </citation>
    <scope>NUCLEOTIDE SEQUENCE [LARGE SCALE GENOMIC DNA]</scope>
    <source>
        <strain evidence="1 2">DSM 11443</strain>
    </source>
</reference>
<evidence type="ECO:0008006" key="3">
    <source>
        <dbReference type="Google" id="ProtNLM"/>
    </source>
</evidence>
<sequence length="187" mass="21101">MYTYPASETIPVGVVMRRSAGVTRWVQWAWKALAILPGAGPAEWKLLREDGSATEFHAGTRPLTLYRSDTEAYVHELGSREPSVYIVLRRRAAGGDLPLELVLITASPYEAQDYEDSGEDIVEKVAMPQGMQDWVRSYVARHHEEEAFIKRRRDRARVDGDQDGIGDARINQTTDVYRAPTRKAVVQ</sequence>
<organism evidence="1 2">
    <name type="scientific">Sulfitobacter brevis</name>
    <dbReference type="NCBI Taxonomy" id="74348"/>
    <lineage>
        <taxon>Bacteria</taxon>
        <taxon>Pseudomonadati</taxon>
        <taxon>Pseudomonadota</taxon>
        <taxon>Alphaproteobacteria</taxon>
        <taxon>Rhodobacterales</taxon>
        <taxon>Roseobacteraceae</taxon>
        <taxon>Sulfitobacter</taxon>
    </lineage>
</organism>
<gene>
    <name evidence="1" type="ORF">SAMN04488523_11113</name>
</gene>
<evidence type="ECO:0000313" key="1">
    <source>
        <dbReference type="EMBL" id="SFE84326.1"/>
    </source>
</evidence>
<dbReference type="Pfam" id="PF11749">
    <property type="entry name" value="DUF3305"/>
    <property type="match status" value="1"/>
</dbReference>
<dbReference type="AlphaFoldDB" id="A0A1I2DUX0"/>
<dbReference type="Proteomes" id="UP000198977">
    <property type="component" value="Unassembled WGS sequence"/>
</dbReference>
<evidence type="ECO:0000313" key="2">
    <source>
        <dbReference type="Proteomes" id="UP000198977"/>
    </source>
</evidence>
<protein>
    <recommendedName>
        <fullName evidence="3">Molybdopterin-guanine dinucleotide biosynthesis protein A</fullName>
    </recommendedName>
</protein>
<dbReference type="EMBL" id="FOMW01000011">
    <property type="protein sequence ID" value="SFE84326.1"/>
    <property type="molecule type" value="Genomic_DNA"/>
</dbReference>
<proteinExistence type="predicted"/>
<name>A0A1I2DUX0_9RHOB</name>